<keyword evidence="4 10" id="KW-0812">Transmembrane</keyword>
<evidence type="ECO:0000256" key="6">
    <source>
        <dbReference type="ARBA" id="ARBA00022989"/>
    </source>
</evidence>
<feature type="transmembrane region" description="Helical" evidence="10">
    <location>
        <begin position="12"/>
        <end position="31"/>
    </location>
</feature>
<reference evidence="12" key="1">
    <citation type="submission" date="2025-08" db="UniProtKB">
        <authorList>
            <consortium name="RefSeq"/>
        </authorList>
    </citation>
    <scope>IDENTIFICATION</scope>
</reference>
<evidence type="ECO:0000313" key="11">
    <source>
        <dbReference type="Proteomes" id="UP001652625"/>
    </source>
</evidence>
<evidence type="ECO:0000256" key="2">
    <source>
        <dbReference type="ARBA" id="ARBA00008124"/>
    </source>
</evidence>
<organism evidence="11 12">
    <name type="scientific">Hydra vulgaris</name>
    <name type="common">Hydra</name>
    <name type="synonym">Hydra attenuata</name>
    <dbReference type="NCBI Taxonomy" id="6087"/>
    <lineage>
        <taxon>Eukaryota</taxon>
        <taxon>Metazoa</taxon>
        <taxon>Cnidaria</taxon>
        <taxon>Hydrozoa</taxon>
        <taxon>Hydroidolina</taxon>
        <taxon>Anthoathecata</taxon>
        <taxon>Aplanulata</taxon>
        <taxon>Hydridae</taxon>
        <taxon>Hydra</taxon>
    </lineage>
</organism>
<keyword evidence="6 10" id="KW-1133">Transmembrane helix</keyword>
<dbReference type="PANTHER" id="PTHR14647">
    <property type="entry name" value="GALACTOSE-3-O-SULFOTRANSFERASE"/>
    <property type="match status" value="1"/>
</dbReference>
<evidence type="ECO:0000256" key="5">
    <source>
        <dbReference type="ARBA" id="ARBA00022968"/>
    </source>
</evidence>
<dbReference type="Gene3D" id="3.40.50.300">
    <property type="entry name" value="P-loop containing nucleotide triphosphate hydrolases"/>
    <property type="match status" value="1"/>
</dbReference>
<dbReference type="InterPro" id="IPR009729">
    <property type="entry name" value="Gal-3-0_sulfotransfrase"/>
</dbReference>
<keyword evidence="3" id="KW-0808">Transferase</keyword>
<dbReference type="GeneID" id="100206058"/>
<dbReference type="PANTHER" id="PTHR14647:SF85">
    <property type="entry name" value="GALACTOSYLCERAMIDE SULFOTRANSFERASE-LIKE"/>
    <property type="match status" value="1"/>
</dbReference>
<proteinExistence type="inferred from homology"/>
<keyword evidence="8 10" id="KW-0472">Membrane</keyword>
<dbReference type="SUPFAM" id="SSF52540">
    <property type="entry name" value="P-loop containing nucleoside triphosphate hydrolases"/>
    <property type="match status" value="1"/>
</dbReference>
<dbReference type="Proteomes" id="UP001652625">
    <property type="component" value="Chromosome 04"/>
</dbReference>
<evidence type="ECO:0000256" key="8">
    <source>
        <dbReference type="ARBA" id="ARBA00023136"/>
    </source>
</evidence>
<evidence type="ECO:0000256" key="10">
    <source>
        <dbReference type="SAM" id="Phobius"/>
    </source>
</evidence>
<accession>A0ABM4BRG2</accession>
<protein>
    <submittedName>
        <fullName evidence="12">Galactosylceramide sulfotransferase isoform X2</fullName>
    </submittedName>
</protein>
<keyword evidence="11" id="KW-1185">Reference proteome</keyword>
<keyword evidence="5" id="KW-0735">Signal-anchor</keyword>
<keyword evidence="9" id="KW-0325">Glycoprotein</keyword>
<evidence type="ECO:0000256" key="1">
    <source>
        <dbReference type="ARBA" id="ARBA00004323"/>
    </source>
</evidence>
<evidence type="ECO:0000256" key="3">
    <source>
        <dbReference type="ARBA" id="ARBA00022679"/>
    </source>
</evidence>
<keyword evidence="7" id="KW-0333">Golgi apparatus</keyword>
<gene>
    <name evidence="12" type="primary">LOC100206058</name>
</gene>
<evidence type="ECO:0000313" key="12">
    <source>
        <dbReference type="RefSeq" id="XP_065651749.1"/>
    </source>
</evidence>
<dbReference type="RefSeq" id="XP_065651749.1">
    <property type="nucleotide sequence ID" value="XM_065795677.1"/>
</dbReference>
<evidence type="ECO:0000256" key="7">
    <source>
        <dbReference type="ARBA" id="ARBA00023034"/>
    </source>
</evidence>
<dbReference type="Pfam" id="PF06990">
    <property type="entry name" value="Gal-3-0_sulfotr"/>
    <property type="match status" value="1"/>
</dbReference>
<evidence type="ECO:0000256" key="4">
    <source>
        <dbReference type="ARBA" id="ARBA00022692"/>
    </source>
</evidence>
<evidence type="ECO:0000256" key="9">
    <source>
        <dbReference type="ARBA" id="ARBA00023180"/>
    </source>
</evidence>
<comment type="similarity">
    <text evidence="2">Belongs to the galactose-3-O-sulfotransferase family.</text>
</comment>
<name>A0ABM4BRG2_HYDVU</name>
<comment type="subcellular location">
    <subcellularLocation>
        <location evidence="1">Golgi apparatus membrane</location>
        <topology evidence="1">Single-pass type II membrane protein</topology>
    </subcellularLocation>
</comment>
<sequence>MRCRCINRFPTLECVTIFATSVVMLICFAVIHKTFLKDVIFAENRYEFIEEYEIGFESTASKILSLDKTGYLFAQEQSHFNIGKLKKSIRENKKNLPELENETHYTYIDNSIIEHNPNIDDNLPPDSYKWYLKDQKYSVDCNLQLPVKWLVYLRSHRTGSQTLSNIFYRYGELNNLYFALPNAPTFKHYWPLRFHHSHVDKSLINKVTPNFLINVARTQVSRIKSFVSRETVFIGVVRNPIDHFQSLYDYMDISYFMALISNGTDLFSEFASNPLEKTSQFVNKTKKYEPIFDLIKNPQLYDLGFEKKDYKTKLELKFLIREIDEQFDFVLVNEYMDESLVLLQRKLCWQLSDVIYLKQRVRKNRRPISEKTKKEILRWNKEDEFLYNYFNESLWEILSKQDKTFWEDVKKLKSLSSHLNHKCVETEDKTVSLLKKEGIWKRDTFYSGKESNSDKVFIPRKHISKEVLWICERALLNEIEYISLLKSKQRQLILKENAELWGKSYFVDNNENKHFDYPIKNKRFLVENKKNENDDALTLKEETDEENTEVLL</sequence>
<dbReference type="InterPro" id="IPR027417">
    <property type="entry name" value="P-loop_NTPase"/>
</dbReference>